<feature type="compositionally biased region" description="Pro residues" evidence="1">
    <location>
        <begin position="71"/>
        <end position="81"/>
    </location>
</feature>
<feature type="region of interest" description="Disordered" evidence="1">
    <location>
        <begin position="118"/>
        <end position="182"/>
    </location>
</feature>
<keyword evidence="3" id="KW-1185">Reference proteome</keyword>
<reference evidence="2" key="1">
    <citation type="submission" date="2020-12" db="EMBL/GenBank/DDBJ databases">
        <title>Genomic characterization of non-nitrogen-fixing Frankia strains.</title>
        <authorList>
            <person name="Carlos-Shanley C."/>
            <person name="Guerra T."/>
            <person name="Hahn D."/>
        </authorList>
    </citation>
    <scope>NUCLEOTIDE SEQUENCE</scope>
    <source>
        <strain evidence="2">CN6</strain>
    </source>
</reference>
<evidence type="ECO:0000256" key="1">
    <source>
        <dbReference type="SAM" id="MobiDB-lite"/>
    </source>
</evidence>
<proteinExistence type="predicted"/>
<comment type="caution">
    <text evidence="2">The sequence shown here is derived from an EMBL/GenBank/DDBJ whole genome shotgun (WGS) entry which is preliminary data.</text>
</comment>
<feature type="compositionally biased region" description="Low complexity" evidence="1">
    <location>
        <begin position="118"/>
        <end position="128"/>
    </location>
</feature>
<protein>
    <submittedName>
        <fullName evidence="2">Uncharacterized protein</fullName>
    </submittedName>
</protein>
<dbReference type="RefSeq" id="WP_203010431.1">
    <property type="nucleotide sequence ID" value="NZ_JADWYU010000225.1"/>
</dbReference>
<evidence type="ECO:0000313" key="2">
    <source>
        <dbReference type="EMBL" id="MBL7633747.1"/>
    </source>
</evidence>
<organism evidence="2 3">
    <name type="scientific">Frankia nepalensis</name>
    <dbReference type="NCBI Taxonomy" id="1836974"/>
    <lineage>
        <taxon>Bacteria</taxon>
        <taxon>Bacillati</taxon>
        <taxon>Actinomycetota</taxon>
        <taxon>Actinomycetes</taxon>
        <taxon>Frankiales</taxon>
        <taxon>Frankiaceae</taxon>
        <taxon>Frankia</taxon>
    </lineage>
</organism>
<accession>A0A937RNH1</accession>
<dbReference type="Proteomes" id="UP000604475">
    <property type="component" value="Unassembled WGS sequence"/>
</dbReference>
<dbReference type="EMBL" id="JAEACQ010000397">
    <property type="protein sequence ID" value="MBL7633747.1"/>
    <property type="molecule type" value="Genomic_DNA"/>
</dbReference>
<dbReference type="AlphaFoldDB" id="A0A937RNH1"/>
<feature type="region of interest" description="Disordered" evidence="1">
    <location>
        <begin position="45"/>
        <end position="93"/>
    </location>
</feature>
<name>A0A937RNH1_9ACTN</name>
<gene>
    <name evidence="2" type="ORF">I7412_42690</name>
</gene>
<feature type="compositionally biased region" description="Low complexity" evidence="1">
    <location>
        <begin position="82"/>
        <end position="93"/>
    </location>
</feature>
<sequence length="228" mass="22847">MTDLFSRLAARALEGAAVAVWAEPDLAPGGELDAEIEAMAAPAWPGRAEPVAGPVDRSARPAALPEQEGAPAPPTAPPTPMPAVIAPPGALAVPFGAGPPAPAAATARAVLAGVTGPVDVAPPVMAAPSRAPDEDGPRPARPPAAPARRRRPPPVGSLLPPARDDAPAGSAAPAAPPVVPARTVEVTIGRVEVRVRPPAPARPGRADGARVAPALELDEYLRRRGEPS</sequence>
<evidence type="ECO:0000313" key="3">
    <source>
        <dbReference type="Proteomes" id="UP000604475"/>
    </source>
</evidence>